<keyword evidence="4" id="KW-1185">Reference proteome</keyword>
<feature type="compositionally biased region" description="Polar residues" evidence="1">
    <location>
        <begin position="35"/>
        <end position="44"/>
    </location>
</feature>
<evidence type="ECO:0000313" key="4">
    <source>
        <dbReference type="Proteomes" id="UP000054596"/>
    </source>
</evidence>
<dbReference type="STRING" id="1777143.AWB82_02735"/>
<evidence type="ECO:0000259" key="2">
    <source>
        <dbReference type="Pfam" id="PF19029"/>
    </source>
</evidence>
<feature type="region of interest" description="Disordered" evidence="1">
    <location>
        <begin position="1"/>
        <end position="75"/>
    </location>
</feature>
<dbReference type="OrthoDB" id="9181874at2"/>
<evidence type="ECO:0000256" key="1">
    <source>
        <dbReference type="SAM" id="MobiDB-lite"/>
    </source>
</evidence>
<dbReference type="RefSeq" id="WP_159462585.1">
    <property type="nucleotide sequence ID" value="NZ_FCOJ02000016.1"/>
</dbReference>
<comment type="caution">
    <text evidence="3">The sequence shown here is derived from an EMBL/GenBank/DDBJ whole genome shotgun (WGS) entry which is preliminary data.</text>
</comment>
<feature type="compositionally biased region" description="Basic and acidic residues" evidence="1">
    <location>
        <begin position="1"/>
        <end position="11"/>
    </location>
</feature>
<organism evidence="3 4">
    <name type="scientific">Caballeronia glebae</name>
    <dbReference type="NCBI Taxonomy" id="1777143"/>
    <lineage>
        <taxon>Bacteria</taxon>
        <taxon>Pseudomonadati</taxon>
        <taxon>Pseudomonadota</taxon>
        <taxon>Betaproteobacteria</taxon>
        <taxon>Burkholderiales</taxon>
        <taxon>Burkholderiaceae</taxon>
        <taxon>Caballeronia</taxon>
    </lineage>
</organism>
<dbReference type="EMBL" id="FCOJ02000016">
    <property type="protein sequence ID" value="SAK59835.1"/>
    <property type="molecule type" value="Genomic_DNA"/>
</dbReference>
<dbReference type="InterPro" id="IPR043605">
    <property type="entry name" value="DUF883_C"/>
</dbReference>
<feature type="compositionally biased region" description="Polar residues" evidence="1">
    <location>
        <begin position="52"/>
        <end position="68"/>
    </location>
</feature>
<evidence type="ECO:0000313" key="3">
    <source>
        <dbReference type="EMBL" id="SAK59835.1"/>
    </source>
</evidence>
<feature type="domain" description="DUF883" evidence="2">
    <location>
        <begin position="94"/>
        <end position="122"/>
    </location>
</feature>
<protein>
    <submittedName>
        <fullName evidence="3">Membrane protein</fullName>
    </submittedName>
</protein>
<gene>
    <name evidence="3" type="ORF">AWB82_02735</name>
</gene>
<accession>A0A158AQ09</accession>
<name>A0A158AQ09_9BURK</name>
<dbReference type="Pfam" id="PF19029">
    <property type="entry name" value="DUF883_C"/>
    <property type="match status" value="1"/>
</dbReference>
<reference evidence="3" key="1">
    <citation type="submission" date="2016-01" db="EMBL/GenBank/DDBJ databases">
        <authorList>
            <person name="Peeters C."/>
        </authorList>
    </citation>
    <scope>NUCLEOTIDE SEQUENCE [LARGE SCALE GENOMIC DNA]</scope>
    <source>
        <strain evidence="3">LMG 29325</strain>
    </source>
</reference>
<sequence length="122" mass="12983">MADNDRAHEPIDALATEKAGSAYEFPTSEKMASPSGDNETSAKADNNGFREASQSWEGNSGASPSSDLRASAKEKFADVQDAVTRKYRAAADTTDDFVHENPWKAITMATLVGVVVGMLAAR</sequence>
<dbReference type="AlphaFoldDB" id="A0A158AQ09"/>
<dbReference type="Proteomes" id="UP000054596">
    <property type="component" value="Unassembled WGS sequence"/>
</dbReference>
<proteinExistence type="predicted"/>